<dbReference type="EC" id="2.7.7.9" evidence="2 7"/>
<dbReference type="PANTHER" id="PTHR43197">
    <property type="entry name" value="UTP--GLUCOSE-1-PHOSPHATE URIDYLYLTRANSFERASE"/>
    <property type="match status" value="1"/>
</dbReference>
<dbReference type="GO" id="GO:0003983">
    <property type="term" value="F:UTP:glucose-1-phosphate uridylyltransferase activity"/>
    <property type="evidence" value="ECO:0007669"/>
    <property type="project" value="UniProtKB-EC"/>
</dbReference>
<dbReference type="Gene3D" id="3.90.550.10">
    <property type="entry name" value="Spore Coat Polysaccharide Biosynthesis Protein SpsA, Chain A"/>
    <property type="match status" value="1"/>
</dbReference>
<comment type="catalytic activity">
    <reaction evidence="6 7">
        <text>alpha-D-glucose 1-phosphate + UTP + H(+) = UDP-alpha-D-glucose + diphosphate</text>
        <dbReference type="Rhea" id="RHEA:19889"/>
        <dbReference type="ChEBI" id="CHEBI:15378"/>
        <dbReference type="ChEBI" id="CHEBI:33019"/>
        <dbReference type="ChEBI" id="CHEBI:46398"/>
        <dbReference type="ChEBI" id="CHEBI:58601"/>
        <dbReference type="ChEBI" id="CHEBI:58885"/>
        <dbReference type="EC" id="2.7.7.9"/>
    </reaction>
</comment>
<comment type="caution">
    <text evidence="9">The sequence shown here is derived from an EMBL/GenBank/DDBJ whole genome shotgun (WGS) entry which is preliminary data.</text>
</comment>
<evidence type="ECO:0000256" key="4">
    <source>
        <dbReference type="ARBA" id="ARBA00022679"/>
    </source>
</evidence>
<proteinExistence type="inferred from homology"/>
<reference evidence="9 10" key="1">
    <citation type="submission" date="2015-01" db="EMBL/GenBank/DDBJ databases">
        <title>Genome Sequence of Magnetospirillum magnetotacticum Strain MS-1.</title>
        <authorList>
            <person name="Marinov G.K."/>
            <person name="Smalley M.D."/>
            <person name="DeSalvo G."/>
        </authorList>
    </citation>
    <scope>NUCLEOTIDE SEQUENCE [LARGE SCALE GENOMIC DNA]</scope>
    <source>
        <strain evidence="9 10">MS-1</strain>
    </source>
</reference>
<dbReference type="InterPro" id="IPR005771">
    <property type="entry name" value="GalU_uridylyltTrfase_bac/arc"/>
</dbReference>
<dbReference type="AlphaFoldDB" id="A0A0C2UYN8"/>
<evidence type="ECO:0000313" key="10">
    <source>
        <dbReference type="Proteomes" id="UP000031971"/>
    </source>
</evidence>
<dbReference type="EMBL" id="JXSL01000030">
    <property type="protein sequence ID" value="KIL97961.1"/>
    <property type="molecule type" value="Genomic_DNA"/>
</dbReference>
<dbReference type="RefSeq" id="WP_041042190.1">
    <property type="nucleotide sequence ID" value="NZ_JXSL01000030.1"/>
</dbReference>
<evidence type="ECO:0000259" key="8">
    <source>
        <dbReference type="Pfam" id="PF00483"/>
    </source>
</evidence>
<dbReference type="SUPFAM" id="SSF53448">
    <property type="entry name" value="Nucleotide-diphospho-sugar transferases"/>
    <property type="match status" value="1"/>
</dbReference>
<evidence type="ECO:0000256" key="3">
    <source>
        <dbReference type="ARBA" id="ARBA00019048"/>
    </source>
</evidence>
<evidence type="ECO:0000256" key="5">
    <source>
        <dbReference type="ARBA" id="ARBA00022695"/>
    </source>
</evidence>
<dbReference type="STRING" id="272627.CCC_01022"/>
<gene>
    <name evidence="9" type="ORF">CCC_01022</name>
</gene>
<dbReference type="OrthoDB" id="9803306at2"/>
<dbReference type="PANTHER" id="PTHR43197:SF1">
    <property type="entry name" value="UTP--GLUCOSE-1-PHOSPHATE URIDYLYLTRANSFERASE"/>
    <property type="match status" value="1"/>
</dbReference>
<evidence type="ECO:0000256" key="2">
    <source>
        <dbReference type="ARBA" id="ARBA00012415"/>
    </source>
</evidence>
<name>A0A0C2UYN8_PARME</name>
<keyword evidence="4 7" id="KW-0808">Transferase</keyword>
<organism evidence="9 10">
    <name type="scientific">Paramagnetospirillum magnetotacticum MS-1</name>
    <dbReference type="NCBI Taxonomy" id="272627"/>
    <lineage>
        <taxon>Bacteria</taxon>
        <taxon>Pseudomonadati</taxon>
        <taxon>Pseudomonadota</taxon>
        <taxon>Alphaproteobacteria</taxon>
        <taxon>Rhodospirillales</taxon>
        <taxon>Magnetospirillaceae</taxon>
        <taxon>Paramagnetospirillum</taxon>
    </lineage>
</organism>
<comment type="similarity">
    <text evidence="1 7">Belongs to the UDPGP type 2 family.</text>
</comment>
<dbReference type="InterPro" id="IPR029044">
    <property type="entry name" value="Nucleotide-diphossugar_trans"/>
</dbReference>
<evidence type="ECO:0000313" key="9">
    <source>
        <dbReference type="EMBL" id="KIL97961.1"/>
    </source>
</evidence>
<protein>
    <recommendedName>
        <fullName evidence="3 7">UTP--glucose-1-phosphate uridylyltransferase</fullName>
        <ecNumber evidence="2 7">2.7.7.9</ecNumber>
    </recommendedName>
    <alternativeName>
        <fullName evidence="7">UDP-glucose pyrophosphorylase</fullName>
    </alternativeName>
</protein>
<dbReference type="CDD" id="cd02541">
    <property type="entry name" value="UGPase_prokaryotic"/>
    <property type="match status" value="1"/>
</dbReference>
<dbReference type="NCBIfam" id="TIGR01099">
    <property type="entry name" value="galU"/>
    <property type="match status" value="1"/>
</dbReference>
<evidence type="ECO:0000256" key="6">
    <source>
        <dbReference type="ARBA" id="ARBA00048128"/>
    </source>
</evidence>
<dbReference type="GO" id="GO:0006011">
    <property type="term" value="P:UDP-alpha-D-glucose metabolic process"/>
    <property type="evidence" value="ECO:0007669"/>
    <property type="project" value="InterPro"/>
</dbReference>
<keyword evidence="5 7" id="KW-0548">Nucleotidyltransferase</keyword>
<dbReference type="InterPro" id="IPR005835">
    <property type="entry name" value="NTP_transferase_dom"/>
</dbReference>
<sequence>MIRKAVLPVAGMGTRVLPATKVLPKELLPVVDKPLIQYAVEEAAEAGITEIVLVTARGKEMLADHFDRNAELERSLEARGKTELLDIARGTCPKGVSITCVRQPAPLGLGHAVLCARPVIGDEPFAVLLPDDLILGKPGCLKQLVDVWSETRGHVIAVENVPADQVDRYGILDVIEEKGRLIRARGMVEKPKPAEAPSTLSVIGRYILDASVFDALERRERGAGGEIQLTDAIARTLGEVSLHGARFLGTRYDCGNKAGYVAAIIDAALAHPETASAVLAHLEALSGRRAA</sequence>
<evidence type="ECO:0000256" key="7">
    <source>
        <dbReference type="RuleBase" id="RU361259"/>
    </source>
</evidence>
<evidence type="ECO:0000256" key="1">
    <source>
        <dbReference type="ARBA" id="ARBA00006890"/>
    </source>
</evidence>
<accession>A0A0C2UYN8</accession>
<keyword evidence="10" id="KW-1185">Reference proteome</keyword>
<dbReference type="Pfam" id="PF00483">
    <property type="entry name" value="NTP_transferase"/>
    <property type="match status" value="1"/>
</dbReference>
<dbReference type="Proteomes" id="UP000031971">
    <property type="component" value="Unassembled WGS sequence"/>
</dbReference>
<feature type="domain" description="Nucleotidyl transferase" evidence="8">
    <location>
        <begin position="5"/>
        <end position="263"/>
    </location>
</feature>